<reference evidence="2" key="1">
    <citation type="submission" date="2017-02" db="UniProtKB">
        <authorList>
            <consortium name="WormBaseParasite"/>
        </authorList>
    </citation>
    <scope>IDENTIFICATION</scope>
</reference>
<sequence length="57" mass="6759">MVPPFLVGESESTLAEWKELLDKNDDKPDYEVQALVEEWMKKRGDEIKVRNRKILLK</sequence>
<organism evidence="1 2">
    <name type="scientific">Elaeophora elaphi</name>
    <dbReference type="NCBI Taxonomy" id="1147741"/>
    <lineage>
        <taxon>Eukaryota</taxon>
        <taxon>Metazoa</taxon>
        <taxon>Ecdysozoa</taxon>
        <taxon>Nematoda</taxon>
        <taxon>Chromadorea</taxon>
        <taxon>Rhabditida</taxon>
        <taxon>Spirurina</taxon>
        <taxon>Spiruromorpha</taxon>
        <taxon>Filarioidea</taxon>
        <taxon>Onchocercidae</taxon>
        <taxon>Elaeophora</taxon>
    </lineage>
</organism>
<proteinExistence type="predicted"/>
<evidence type="ECO:0000313" key="2">
    <source>
        <dbReference type="WBParaSite" id="EEL_0000274501-mRNA-1"/>
    </source>
</evidence>
<accession>A0A0R3RMN5</accession>
<dbReference type="AlphaFoldDB" id="A0A0R3RMN5"/>
<evidence type="ECO:0000313" key="1">
    <source>
        <dbReference type="Proteomes" id="UP000050640"/>
    </source>
</evidence>
<keyword evidence="1" id="KW-1185">Reference proteome</keyword>
<name>A0A0R3RMN5_9BILA</name>
<protein>
    <submittedName>
        <fullName evidence="2">YdeI/OmpD-associated family protein</fullName>
    </submittedName>
</protein>
<dbReference type="Proteomes" id="UP000050640">
    <property type="component" value="Unplaced"/>
</dbReference>
<dbReference type="WBParaSite" id="EEL_0000274501-mRNA-1">
    <property type="protein sequence ID" value="EEL_0000274501-mRNA-1"/>
    <property type="gene ID" value="EEL_0000274501"/>
</dbReference>